<dbReference type="SUPFAM" id="SSF56300">
    <property type="entry name" value="Metallo-dependent phosphatases"/>
    <property type="match status" value="1"/>
</dbReference>
<evidence type="ECO:0000259" key="2">
    <source>
        <dbReference type="SMART" id="SM00854"/>
    </source>
</evidence>
<dbReference type="PROSITE" id="PS51257">
    <property type="entry name" value="PROKAR_LIPOPROTEIN"/>
    <property type="match status" value="1"/>
</dbReference>
<dbReference type="InterPro" id="IPR019079">
    <property type="entry name" value="Capsule_synth_CapA"/>
</dbReference>
<evidence type="ECO:0000313" key="3">
    <source>
        <dbReference type="EMBL" id="MFC7127126.1"/>
    </source>
</evidence>
<dbReference type="PANTHER" id="PTHR33393">
    <property type="entry name" value="POLYGLUTAMINE SYNTHESIS ACCESSORY PROTEIN RV0574C-RELATED"/>
    <property type="match status" value="1"/>
</dbReference>
<dbReference type="PANTHER" id="PTHR33393:SF11">
    <property type="entry name" value="POLYGLUTAMINE SYNTHESIS ACCESSORY PROTEIN RV0574C-RELATED"/>
    <property type="match status" value="1"/>
</dbReference>
<dbReference type="InterPro" id="IPR052169">
    <property type="entry name" value="CW_Biosynth-Accessory"/>
</dbReference>
<dbReference type="Proteomes" id="UP001596414">
    <property type="component" value="Unassembled WGS sequence"/>
</dbReference>
<comment type="caution">
    <text evidence="3">The sequence shown here is derived from an EMBL/GenBank/DDBJ whole genome shotgun (WGS) entry which is preliminary data.</text>
</comment>
<evidence type="ECO:0000256" key="1">
    <source>
        <dbReference type="ARBA" id="ARBA00005662"/>
    </source>
</evidence>
<name>A0ABD5X7N9_9EURY</name>
<proteinExistence type="inferred from homology"/>
<dbReference type="RefSeq" id="WP_267636740.1">
    <property type="nucleotide sequence ID" value="NZ_JAODIY010000005.1"/>
</dbReference>
<dbReference type="Pfam" id="PF09587">
    <property type="entry name" value="PGA_cap"/>
    <property type="match status" value="1"/>
</dbReference>
<protein>
    <submittedName>
        <fullName evidence="3">CapA family protein</fullName>
    </submittedName>
</protein>
<dbReference type="InterPro" id="IPR029052">
    <property type="entry name" value="Metallo-depent_PP-like"/>
</dbReference>
<dbReference type="AlphaFoldDB" id="A0ABD5X7N9"/>
<dbReference type="CDD" id="cd07381">
    <property type="entry name" value="MPP_CapA"/>
    <property type="match status" value="1"/>
</dbReference>
<dbReference type="EMBL" id="JBHSZQ010000049">
    <property type="protein sequence ID" value="MFC7127126.1"/>
    <property type="molecule type" value="Genomic_DNA"/>
</dbReference>
<dbReference type="SMART" id="SM00854">
    <property type="entry name" value="PGA_cap"/>
    <property type="match status" value="1"/>
</dbReference>
<accession>A0ABD5X7N9</accession>
<gene>
    <name evidence="3" type="ORF">ACFQJ7_14030</name>
</gene>
<reference evidence="3 4" key="1">
    <citation type="journal article" date="2014" name="Int. J. Syst. Evol. Microbiol.">
        <title>Complete genome sequence of Corynebacterium casei LMG S-19264T (=DSM 44701T), isolated from a smear-ripened cheese.</title>
        <authorList>
            <consortium name="US DOE Joint Genome Institute (JGI-PGF)"/>
            <person name="Walter F."/>
            <person name="Albersmeier A."/>
            <person name="Kalinowski J."/>
            <person name="Ruckert C."/>
        </authorList>
    </citation>
    <scope>NUCLEOTIDE SEQUENCE [LARGE SCALE GENOMIC DNA]</scope>
    <source>
        <strain evidence="3 4">CGMCC 4.7215</strain>
    </source>
</reference>
<evidence type="ECO:0000313" key="4">
    <source>
        <dbReference type="Proteomes" id="UP001596414"/>
    </source>
</evidence>
<feature type="domain" description="Capsule synthesis protein CapA" evidence="2">
    <location>
        <begin position="43"/>
        <end position="290"/>
    </location>
</feature>
<comment type="similarity">
    <text evidence="1">Belongs to the CapA family.</text>
</comment>
<organism evidence="3 4">
    <name type="scientific">Halovenus rubra</name>
    <dbReference type="NCBI Taxonomy" id="869890"/>
    <lineage>
        <taxon>Archaea</taxon>
        <taxon>Methanobacteriati</taxon>
        <taxon>Methanobacteriota</taxon>
        <taxon>Stenosarchaea group</taxon>
        <taxon>Halobacteria</taxon>
        <taxon>Halobacteriales</taxon>
        <taxon>Haloarculaceae</taxon>
        <taxon>Halovenus</taxon>
    </lineage>
</organism>
<sequence length="371" mass="40128">MRTRRSVLATGFAGLAGCSGIISRSHTSRETVECLNAGAASARIGFVGDVMLGRSVNERWTGGDPAGVWGSTLSQVEELDGLVLNLECCIAEDGDRWPGKTYYFRADPSFAIPALERAGASVVSLANNHTLDFGSTALRETQAHLDGAEIAYTGAGKKRNTAVEPAVFESSGLTVATFALTDQYQEYAAGKSEAGTAFVELSNSIPSTRRLVQDIISRTQSHDPDLIVASLHWGPNWETEPDKTQEGFARWLVEQGVDVVHGHSAHVLQGLEVYQGRPIIYDAGDFVDDYVDYVDRQGVRNKRSAMFELVVTDGTLDELRVVPIHIKDETATLATGAIADWVHDTIAERSAPYDVQVKRDGDVLSVPLGEC</sequence>
<dbReference type="Gene3D" id="3.60.21.10">
    <property type="match status" value="1"/>
</dbReference>